<protein>
    <submittedName>
        <fullName evidence="7">Uncharacterized protein</fullName>
    </submittedName>
</protein>
<dbReference type="PATRIC" id="fig|997350.3.peg.1864"/>
<dbReference type="GO" id="GO:0016020">
    <property type="term" value="C:membrane"/>
    <property type="evidence" value="ECO:0007669"/>
    <property type="project" value="UniProtKB-SubCell"/>
</dbReference>
<gene>
    <name evidence="7" type="ORF">HMPREF9129_1947</name>
</gene>
<evidence type="ECO:0000256" key="6">
    <source>
        <dbReference type="SAM" id="Phobius"/>
    </source>
</evidence>
<evidence type="ECO:0000256" key="2">
    <source>
        <dbReference type="ARBA" id="ARBA00009773"/>
    </source>
</evidence>
<evidence type="ECO:0000313" key="7">
    <source>
        <dbReference type="EMBL" id="EGY76623.1"/>
    </source>
</evidence>
<sequence length="184" mass="20868">MQATKLQNMGVVNLTPEFLVIGTATLFLLLLFLTIYYLINIGNVYIESDKRIRVDLKVIINVLFAIIVLYIFRIILQKYGIVADTLWAIFFGAVIAFVINPIVTFLETKNVNRKVGVLIVYVSIILILGLLMVIVIPKTVQEITNLLLRTPVILEKLGTDFSKIMENLSKNNTSTIYQSFDLKK</sequence>
<name>G4D6B7_9FIRM</name>
<dbReference type="Pfam" id="PF01594">
    <property type="entry name" value="AI-2E_transport"/>
    <property type="match status" value="1"/>
</dbReference>
<dbReference type="STRING" id="997350.HMPREF9129_1947"/>
<dbReference type="EMBL" id="AGBB01000200">
    <property type="protein sequence ID" value="EGY76623.1"/>
    <property type="molecule type" value="Genomic_DNA"/>
</dbReference>
<evidence type="ECO:0000313" key="8">
    <source>
        <dbReference type="Proteomes" id="UP000003422"/>
    </source>
</evidence>
<keyword evidence="5 6" id="KW-0472">Membrane</keyword>
<comment type="subcellular location">
    <subcellularLocation>
        <location evidence="1">Membrane</location>
        <topology evidence="1">Multi-pass membrane protein</topology>
    </subcellularLocation>
</comment>
<comment type="similarity">
    <text evidence="2">Belongs to the autoinducer-2 exporter (AI-2E) (TC 2.A.86) family.</text>
</comment>
<evidence type="ECO:0000256" key="1">
    <source>
        <dbReference type="ARBA" id="ARBA00004141"/>
    </source>
</evidence>
<proteinExistence type="inferred from homology"/>
<feature type="transmembrane region" description="Helical" evidence="6">
    <location>
        <begin position="18"/>
        <end position="38"/>
    </location>
</feature>
<organism evidence="7 8">
    <name type="scientific">Peptoniphilus indolicus ATCC 29427</name>
    <dbReference type="NCBI Taxonomy" id="997350"/>
    <lineage>
        <taxon>Bacteria</taxon>
        <taxon>Bacillati</taxon>
        <taxon>Bacillota</taxon>
        <taxon>Tissierellia</taxon>
        <taxon>Tissierellales</taxon>
        <taxon>Peptoniphilaceae</taxon>
        <taxon>Peptoniphilus</taxon>
    </lineage>
</organism>
<dbReference type="RefSeq" id="WP_004822795.1">
    <property type="nucleotide sequence ID" value="NZ_JH165066.1"/>
</dbReference>
<keyword evidence="8" id="KW-1185">Reference proteome</keyword>
<keyword evidence="4 6" id="KW-1133">Transmembrane helix</keyword>
<dbReference type="AlphaFoldDB" id="G4D6B7"/>
<feature type="transmembrane region" description="Helical" evidence="6">
    <location>
        <begin position="87"/>
        <end position="106"/>
    </location>
</feature>
<dbReference type="Proteomes" id="UP000003422">
    <property type="component" value="Unassembled WGS sequence"/>
</dbReference>
<evidence type="ECO:0000256" key="5">
    <source>
        <dbReference type="ARBA" id="ARBA00023136"/>
    </source>
</evidence>
<evidence type="ECO:0000256" key="3">
    <source>
        <dbReference type="ARBA" id="ARBA00022692"/>
    </source>
</evidence>
<accession>G4D6B7</accession>
<dbReference type="eggNOG" id="COG0628">
    <property type="taxonomic scope" value="Bacteria"/>
</dbReference>
<dbReference type="InterPro" id="IPR002549">
    <property type="entry name" value="AI-2E-like"/>
</dbReference>
<comment type="caution">
    <text evidence="7">The sequence shown here is derived from an EMBL/GenBank/DDBJ whole genome shotgun (WGS) entry which is preliminary data.</text>
</comment>
<feature type="transmembrane region" description="Helical" evidence="6">
    <location>
        <begin position="58"/>
        <end position="75"/>
    </location>
</feature>
<keyword evidence="3 6" id="KW-0812">Transmembrane</keyword>
<reference evidence="7 8" key="1">
    <citation type="submission" date="2011-06" db="EMBL/GenBank/DDBJ databases">
        <authorList>
            <person name="Muzny D."/>
            <person name="Qin X."/>
            <person name="Deng J."/>
            <person name="Jiang H."/>
            <person name="Liu Y."/>
            <person name="Qu J."/>
            <person name="Song X.-Z."/>
            <person name="Zhang L."/>
            <person name="Thornton R."/>
            <person name="Coyle M."/>
            <person name="Francisco L."/>
            <person name="Jackson L."/>
            <person name="Javaid M."/>
            <person name="Korchina V."/>
            <person name="Kovar C."/>
            <person name="Mata R."/>
            <person name="Mathew T."/>
            <person name="Ngo R."/>
            <person name="Nguyen L."/>
            <person name="Nguyen N."/>
            <person name="Okwuonu G."/>
            <person name="Ongeri F."/>
            <person name="Pham C."/>
            <person name="Simmons D."/>
            <person name="Wilczek-Boney K."/>
            <person name="Hale W."/>
            <person name="Jakkamsetti A."/>
            <person name="Pham P."/>
            <person name="Ruth R."/>
            <person name="San Lucas F."/>
            <person name="Warren J."/>
            <person name="Zhang J."/>
            <person name="Zhao Z."/>
            <person name="Zhou C."/>
            <person name="Zhu D."/>
            <person name="Lee S."/>
            <person name="Bess C."/>
            <person name="Blankenburg K."/>
            <person name="Forbes L."/>
            <person name="Fu Q."/>
            <person name="Gubbala S."/>
            <person name="Hirani K."/>
            <person name="Jayaseelan J.C."/>
            <person name="Lara F."/>
            <person name="Munidasa M."/>
            <person name="Palculict T."/>
            <person name="Patil S."/>
            <person name="Pu L.-L."/>
            <person name="Saada N."/>
            <person name="Tang L."/>
            <person name="Weissenberger G."/>
            <person name="Zhu Y."/>
            <person name="Hemphill L."/>
            <person name="Shang Y."/>
            <person name="Youmans B."/>
            <person name="Ayvaz T."/>
            <person name="Ross M."/>
            <person name="Santibanez J."/>
            <person name="Aqrawi P."/>
            <person name="Gross S."/>
            <person name="Joshi V."/>
            <person name="Fowler G."/>
            <person name="Nazareth L."/>
            <person name="Reid J."/>
            <person name="Worley K."/>
            <person name="Petrosino J."/>
            <person name="Highlander S."/>
            <person name="Gibbs R."/>
        </authorList>
    </citation>
    <scope>NUCLEOTIDE SEQUENCE [LARGE SCALE GENOMIC DNA]</scope>
    <source>
        <strain evidence="7 8">ATCC 29427</strain>
    </source>
</reference>
<feature type="transmembrane region" description="Helical" evidence="6">
    <location>
        <begin position="118"/>
        <end position="136"/>
    </location>
</feature>
<dbReference type="HOGENOM" id="CLU_1466916_0_0_9"/>
<evidence type="ECO:0000256" key="4">
    <source>
        <dbReference type="ARBA" id="ARBA00022989"/>
    </source>
</evidence>